<comment type="caution">
    <text evidence="1">The sequence shown here is derived from an EMBL/GenBank/DDBJ whole genome shotgun (WGS) entry which is preliminary data.</text>
</comment>
<evidence type="ECO:0000313" key="2">
    <source>
        <dbReference type="Proteomes" id="UP000011021"/>
    </source>
</evidence>
<dbReference type="Proteomes" id="UP000011021">
    <property type="component" value="Unassembled WGS sequence"/>
</dbReference>
<gene>
    <name evidence="1" type="ORF">HMPREF0551_0307</name>
</gene>
<proteinExistence type="predicted"/>
<accession>E7RTN8</accession>
<sequence>MRDPHGAPLPADPWPALCPRQTRGFPAAILGGKAPCPDIGLANLQRGATDGHPE</sequence>
<dbReference type="AlphaFoldDB" id="E7RTN8"/>
<dbReference type="HOGENOM" id="CLU_3044820_0_0_4"/>
<dbReference type="EMBL" id="AEQP01000001">
    <property type="protein sequence ID" value="EFV96124.1"/>
    <property type="molecule type" value="Genomic_DNA"/>
</dbReference>
<dbReference type="STRING" id="887898.HMPREF0551_0307"/>
<name>E7RTN8_9BURK</name>
<evidence type="ECO:0000313" key="1">
    <source>
        <dbReference type="EMBL" id="EFV96124.1"/>
    </source>
</evidence>
<keyword evidence="2" id="KW-1185">Reference proteome</keyword>
<organism evidence="1 2">
    <name type="scientific">Lautropia mirabilis ATCC 51599</name>
    <dbReference type="NCBI Taxonomy" id="887898"/>
    <lineage>
        <taxon>Bacteria</taxon>
        <taxon>Pseudomonadati</taxon>
        <taxon>Pseudomonadota</taxon>
        <taxon>Betaproteobacteria</taxon>
        <taxon>Burkholderiales</taxon>
        <taxon>Burkholderiaceae</taxon>
        <taxon>Lautropia</taxon>
    </lineage>
</organism>
<protein>
    <submittedName>
        <fullName evidence="1">Uncharacterized protein</fullName>
    </submittedName>
</protein>
<reference evidence="1 2" key="1">
    <citation type="submission" date="2010-12" db="EMBL/GenBank/DDBJ databases">
        <authorList>
            <person name="Muzny D."/>
            <person name="Qin X."/>
            <person name="Deng J."/>
            <person name="Jiang H."/>
            <person name="Liu Y."/>
            <person name="Qu J."/>
            <person name="Song X.-Z."/>
            <person name="Zhang L."/>
            <person name="Thornton R."/>
            <person name="Coyle M."/>
            <person name="Francisco L."/>
            <person name="Jackson L."/>
            <person name="Javaid M."/>
            <person name="Korchina V."/>
            <person name="Kovar C."/>
            <person name="Mata R."/>
            <person name="Mathew T."/>
            <person name="Ngo R."/>
            <person name="Nguyen L."/>
            <person name="Nguyen N."/>
            <person name="Okwuonu G."/>
            <person name="Ongeri F."/>
            <person name="Pham C."/>
            <person name="Simmons D."/>
            <person name="Wilczek-Boney K."/>
            <person name="Hale W."/>
            <person name="Jakkamsetti A."/>
            <person name="Pham P."/>
            <person name="Ruth R."/>
            <person name="San Lucas F."/>
            <person name="Warren J."/>
            <person name="Zhang J."/>
            <person name="Zhao Z."/>
            <person name="Zhou C."/>
            <person name="Zhu D."/>
            <person name="Lee S."/>
            <person name="Bess C."/>
            <person name="Blankenburg K."/>
            <person name="Forbes L."/>
            <person name="Fu Q."/>
            <person name="Gubbala S."/>
            <person name="Hirani K."/>
            <person name="Jayaseelan J.C."/>
            <person name="Lara F."/>
            <person name="Munidasa M."/>
            <person name="Palculict T."/>
            <person name="Patil S."/>
            <person name="Pu L.-L."/>
            <person name="Saada N."/>
            <person name="Tang L."/>
            <person name="Weissenberger G."/>
            <person name="Zhu Y."/>
            <person name="Hemphill L."/>
            <person name="Shang Y."/>
            <person name="Youmans B."/>
            <person name="Ayvaz T."/>
            <person name="Ross M."/>
            <person name="Santibanez J."/>
            <person name="Aqrawi P."/>
            <person name="Gross S."/>
            <person name="Joshi V."/>
            <person name="Fowler G."/>
            <person name="Nazareth L."/>
            <person name="Reid J."/>
            <person name="Worley K."/>
            <person name="Petrosino J."/>
            <person name="Highlander S."/>
            <person name="Gibbs R."/>
        </authorList>
    </citation>
    <scope>NUCLEOTIDE SEQUENCE [LARGE SCALE GENOMIC DNA]</scope>
    <source>
        <strain evidence="1 2">ATCC 51599</strain>
    </source>
</reference>